<evidence type="ECO:0000259" key="2">
    <source>
        <dbReference type="SMART" id="SM01002"/>
    </source>
</evidence>
<comment type="caution">
    <text evidence="4">The sequence shown here is derived from an EMBL/GenBank/DDBJ whole genome shotgun (WGS) entry which is preliminary data.</text>
</comment>
<evidence type="ECO:0000259" key="3">
    <source>
        <dbReference type="SMART" id="SM01003"/>
    </source>
</evidence>
<dbReference type="SUPFAM" id="SSF51735">
    <property type="entry name" value="NAD(P)-binding Rossmann-fold domains"/>
    <property type="match status" value="1"/>
</dbReference>
<proteinExistence type="predicted"/>
<feature type="domain" description="Alanine dehydrogenase/pyridine nucleotide transhydrogenase N-terminal" evidence="3">
    <location>
        <begin position="8"/>
        <end position="136"/>
    </location>
</feature>
<evidence type="ECO:0000313" key="5">
    <source>
        <dbReference type="Proteomes" id="UP001202402"/>
    </source>
</evidence>
<accession>A0ABS9RAH3</accession>
<gene>
    <name evidence="4" type="ORF">LQE99_13585</name>
</gene>
<dbReference type="SMART" id="SM01003">
    <property type="entry name" value="AlaDh_PNT_N"/>
    <property type="match status" value="1"/>
</dbReference>
<dbReference type="Proteomes" id="UP001202402">
    <property type="component" value="Unassembled WGS sequence"/>
</dbReference>
<dbReference type="InterPro" id="IPR036291">
    <property type="entry name" value="NAD(P)-bd_dom_sf"/>
</dbReference>
<keyword evidence="1" id="KW-0560">Oxidoreductase</keyword>
<dbReference type="InterPro" id="IPR007698">
    <property type="entry name" value="AlaDH/PNT_NAD(H)-bd"/>
</dbReference>
<dbReference type="Gene3D" id="3.40.50.720">
    <property type="entry name" value="NAD(P)-binding Rossmann-like Domain"/>
    <property type="match status" value="3"/>
</dbReference>
<dbReference type="RefSeq" id="WP_117453161.1">
    <property type="nucleotide sequence ID" value="NZ_JAKVPQ010000011.1"/>
</dbReference>
<dbReference type="Pfam" id="PF01262">
    <property type="entry name" value="AlaDh_PNT_C"/>
    <property type="match status" value="1"/>
</dbReference>
<sequence length="321" mass="36291">MKQNLTMSFLRSEMPYEKRIAILPEDLKSVKHCEQLYFESGYGKDFLIEDACYETYGCHIVSKEEALQKDILCDTKIGNASYLNSIGDNKIITGWIHAGADKALTNTLINHKFTCYAWENFYKDHRHLFWKNNRIAGAGGVINALQYTGYLPDGLKAGIIGRGDSAAGAFSMLSKLGVIIRQYNRKQEALFVEELPNMDIVVMAIRWDTLRTDHLITSIARKSMKKTAIIIDISDDANGAIEQSRSTLLNHPIYYLDDIMIYSVGNVPNIFYKSATASISEVMCQYIDYLVEGNDDPVLSNSVIIKDGVLLDEHILKQQHR</sequence>
<dbReference type="EMBL" id="JAKVPQ010000011">
    <property type="protein sequence ID" value="MCH4286153.1"/>
    <property type="molecule type" value="Genomic_DNA"/>
</dbReference>
<evidence type="ECO:0000313" key="4">
    <source>
        <dbReference type="EMBL" id="MCH4286153.1"/>
    </source>
</evidence>
<keyword evidence="5" id="KW-1185">Reference proteome</keyword>
<dbReference type="SMART" id="SM01002">
    <property type="entry name" value="AlaDh_PNT_C"/>
    <property type="match status" value="1"/>
</dbReference>
<evidence type="ECO:0008006" key="6">
    <source>
        <dbReference type="Google" id="ProtNLM"/>
    </source>
</evidence>
<dbReference type="PANTHER" id="PTHR42795">
    <property type="entry name" value="ALANINE DEHYDROGENASE"/>
    <property type="match status" value="1"/>
</dbReference>
<dbReference type="PANTHER" id="PTHR42795:SF1">
    <property type="entry name" value="ALANINE DEHYDROGENASE"/>
    <property type="match status" value="1"/>
</dbReference>
<protein>
    <recommendedName>
        <fullName evidence="6">Alanine dehydrogenase</fullName>
    </recommendedName>
</protein>
<reference evidence="4 5" key="1">
    <citation type="submission" date="2022-02" db="EMBL/GenBank/DDBJ databases">
        <title>Genome of Erysipelotrichaceae sp. nov. NSJ-176 isolated from human feces.</title>
        <authorList>
            <person name="Abdugheni R."/>
        </authorList>
    </citation>
    <scope>NUCLEOTIDE SEQUENCE [LARGE SCALE GENOMIC DNA]</scope>
    <source>
        <strain evidence="4 5">NSJ-176</strain>
    </source>
</reference>
<organism evidence="4 5">
    <name type="scientific">Amedibacillus hominis</name>
    <dbReference type="NCBI Taxonomy" id="2897776"/>
    <lineage>
        <taxon>Bacteria</taxon>
        <taxon>Bacillati</taxon>
        <taxon>Bacillota</taxon>
        <taxon>Erysipelotrichia</taxon>
        <taxon>Erysipelotrichales</taxon>
        <taxon>Erysipelotrichaceae</taxon>
        <taxon>Amedibacillus</taxon>
    </lineage>
</organism>
<evidence type="ECO:0000256" key="1">
    <source>
        <dbReference type="ARBA" id="ARBA00023002"/>
    </source>
</evidence>
<name>A0ABS9RAH3_9FIRM</name>
<feature type="domain" description="Alanine dehydrogenase/pyridine nucleotide transhydrogenase NAD(H)-binding" evidence="2">
    <location>
        <begin position="144"/>
        <end position="263"/>
    </location>
</feature>
<dbReference type="SUPFAM" id="SSF52283">
    <property type="entry name" value="Formate/glycerate dehydrogenase catalytic domain-like"/>
    <property type="match status" value="1"/>
</dbReference>
<dbReference type="InterPro" id="IPR007886">
    <property type="entry name" value="AlaDH/PNT_N"/>
</dbReference>
<dbReference type="Pfam" id="PF05222">
    <property type="entry name" value="AlaDh_PNT_N"/>
    <property type="match status" value="1"/>
</dbReference>